<evidence type="ECO:0000313" key="3">
    <source>
        <dbReference type="EMBL" id="MBB5189799.1"/>
    </source>
</evidence>
<dbReference type="EC" id="3.1.1.-" evidence="3"/>
<feature type="domain" description="Amidohydrolase-related" evidence="2">
    <location>
        <begin position="3"/>
        <end position="274"/>
    </location>
</feature>
<dbReference type="InterPro" id="IPR006680">
    <property type="entry name" value="Amidohydro-rel"/>
</dbReference>
<organism evidence="3 4">
    <name type="scientific">Silvimonas terrae</name>
    <dbReference type="NCBI Taxonomy" id="300266"/>
    <lineage>
        <taxon>Bacteria</taxon>
        <taxon>Pseudomonadati</taxon>
        <taxon>Pseudomonadota</taxon>
        <taxon>Betaproteobacteria</taxon>
        <taxon>Neisseriales</taxon>
        <taxon>Chitinibacteraceae</taxon>
        <taxon>Silvimonas</taxon>
    </lineage>
</organism>
<keyword evidence="3" id="KW-0378">Hydrolase</keyword>
<gene>
    <name evidence="3" type="ORF">HNQ50_000509</name>
</gene>
<comment type="similarity">
    <text evidence="1">Belongs to the metallo-dependent hydrolases superfamily.</text>
</comment>
<dbReference type="Gene3D" id="3.20.20.140">
    <property type="entry name" value="Metal-dependent hydrolases"/>
    <property type="match status" value="1"/>
</dbReference>
<dbReference type="SUPFAM" id="SSF51556">
    <property type="entry name" value="Metallo-dependent hydrolases"/>
    <property type="match status" value="1"/>
</dbReference>
<dbReference type="InterPro" id="IPR032466">
    <property type="entry name" value="Metal_Hydrolase"/>
</dbReference>
<dbReference type="AlphaFoldDB" id="A0A840R8W2"/>
<dbReference type="RefSeq" id="WP_184097207.1">
    <property type="nucleotide sequence ID" value="NZ_JACHHN010000001.1"/>
</dbReference>
<dbReference type="GO" id="GO:0016787">
    <property type="term" value="F:hydrolase activity"/>
    <property type="evidence" value="ECO:0007669"/>
    <property type="project" value="UniProtKB-KW"/>
</dbReference>
<keyword evidence="4" id="KW-1185">Reference proteome</keyword>
<dbReference type="PANTHER" id="PTHR43569">
    <property type="entry name" value="AMIDOHYDROLASE"/>
    <property type="match status" value="1"/>
</dbReference>
<evidence type="ECO:0000313" key="4">
    <source>
        <dbReference type="Proteomes" id="UP000543030"/>
    </source>
</evidence>
<sequence>MRIDAHQHFWDLSLAGYDWPTPDLTAIYRSFRPLDLQPLLAANGIAGTVLVQTRPSIVENFYLTDLAARFPFILGVVGWVDLAEREAAIRIAKWAEQDKFKGVRPMLQALDDERWILQPKLEPAIRALIDHGLSFDALVLPRHLPHLAVFAQRYPELPIVIDHAAKPYIARQIIAPWGEDIAALAALPNVHGKFSGLVTEAATDWQIDHLRPYSEHLLSHFGPQRLIWGSDWPVLRLAGDYAGWCNTTDELLATLTPAERAAILGDNAVAFYRLASSPPDTTKA</sequence>
<accession>A0A840R8W2</accession>
<dbReference type="InterPro" id="IPR052350">
    <property type="entry name" value="Metallo-dep_Lactonases"/>
</dbReference>
<dbReference type="EMBL" id="JACHHN010000001">
    <property type="protein sequence ID" value="MBB5189799.1"/>
    <property type="molecule type" value="Genomic_DNA"/>
</dbReference>
<comment type="caution">
    <text evidence="3">The sequence shown here is derived from an EMBL/GenBank/DDBJ whole genome shotgun (WGS) entry which is preliminary data.</text>
</comment>
<name>A0A840R8W2_9NEIS</name>
<evidence type="ECO:0000259" key="2">
    <source>
        <dbReference type="Pfam" id="PF04909"/>
    </source>
</evidence>
<reference evidence="3 4" key="1">
    <citation type="submission" date="2020-08" db="EMBL/GenBank/DDBJ databases">
        <title>Genomic Encyclopedia of Type Strains, Phase IV (KMG-IV): sequencing the most valuable type-strain genomes for metagenomic binning, comparative biology and taxonomic classification.</title>
        <authorList>
            <person name="Goeker M."/>
        </authorList>
    </citation>
    <scope>NUCLEOTIDE SEQUENCE [LARGE SCALE GENOMIC DNA]</scope>
    <source>
        <strain evidence="3 4">DSM 18233</strain>
    </source>
</reference>
<evidence type="ECO:0000256" key="1">
    <source>
        <dbReference type="ARBA" id="ARBA00038310"/>
    </source>
</evidence>
<dbReference type="Pfam" id="PF04909">
    <property type="entry name" value="Amidohydro_2"/>
    <property type="match status" value="1"/>
</dbReference>
<dbReference type="Proteomes" id="UP000543030">
    <property type="component" value="Unassembled WGS sequence"/>
</dbReference>
<dbReference type="PANTHER" id="PTHR43569:SF2">
    <property type="entry name" value="AMIDOHYDROLASE-RELATED DOMAIN-CONTAINING PROTEIN"/>
    <property type="match status" value="1"/>
</dbReference>
<proteinExistence type="inferred from homology"/>
<protein>
    <submittedName>
        <fullName evidence="3">L-fuconolactonase</fullName>
        <ecNumber evidence="3">3.1.1.-</ecNumber>
    </submittedName>
</protein>